<evidence type="ECO:0000313" key="2">
    <source>
        <dbReference type="Proteomes" id="UP001164286"/>
    </source>
</evidence>
<accession>A0AA38HBU9</accession>
<dbReference type="GeneID" id="77727676"/>
<dbReference type="EMBL" id="JAKWFO010000004">
    <property type="protein sequence ID" value="KAI9637340.1"/>
    <property type="molecule type" value="Genomic_DNA"/>
</dbReference>
<name>A0AA38HBU9_9TREE</name>
<reference evidence="1" key="1">
    <citation type="journal article" date="2022" name="G3 (Bethesda)">
        <title>High quality genome of the basidiomycete yeast Dioszegia hungarica PDD-24b-2 isolated from cloud water.</title>
        <authorList>
            <person name="Jarrige D."/>
            <person name="Haridas S."/>
            <person name="Bleykasten-Grosshans C."/>
            <person name="Joly M."/>
            <person name="Nadalig T."/>
            <person name="Sancelme M."/>
            <person name="Vuilleumier S."/>
            <person name="Grigoriev I.V."/>
            <person name="Amato P."/>
            <person name="Bringel F."/>
        </authorList>
    </citation>
    <scope>NUCLEOTIDE SEQUENCE</scope>
    <source>
        <strain evidence="1">PDD-24b-2</strain>
    </source>
</reference>
<proteinExistence type="predicted"/>
<dbReference type="RefSeq" id="XP_052947117.1">
    <property type="nucleotide sequence ID" value="XM_053088471.1"/>
</dbReference>
<keyword evidence="2" id="KW-1185">Reference proteome</keyword>
<dbReference type="Proteomes" id="UP001164286">
    <property type="component" value="Unassembled WGS sequence"/>
</dbReference>
<gene>
    <name evidence="1" type="ORF">MKK02DRAFT_32214</name>
</gene>
<protein>
    <submittedName>
        <fullName evidence="1">Uncharacterized protein</fullName>
    </submittedName>
</protein>
<dbReference type="AlphaFoldDB" id="A0AA38HBU9"/>
<comment type="caution">
    <text evidence="1">The sequence shown here is derived from an EMBL/GenBank/DDBJ whole genome shotgun (WGS) entry which is preliminary data.</text>
</comment>
<organism evidence="1 2">
    <name type="scientific">Dioszegia hungarica</name>
    <dbReference type="NCBI Taxonomy" id="4972"/>
    <lineage>
        <taxon>Eukaryota</taxon>
        <taxon>Fungi</taxon>
        <taxon>Dikarya</taxon>
        <taxon>Basidiomycota</taxon>
        <taxon>Agaricomycotina</taxon>
        <taxon>Tremellomycetes</taxon>
        <taxon>Tremellales</taxon>
        <taxon>Bulleribasidiaceae</taxon>
        <taxon>Dioszegia</taxon>
    </lineage>
</organism>
<sequence length="207" mass="22114">MSLKYVHDLYGQLSSWLSAKMGQTASMATDPSPTFTFPTPDLDGTYTLIMHAPGSYDLPFVLPSHIGTALHSHASSGLGYTSPPTERFSCSGDVSTSAVLRLDRKDKDTFVNICKTTYADAAKQAVVTEGPEAWRSHAWIDCLRSSAFPTGMYASRTVTISEAHPGPSSQLAPLAPLAPLQPVLGQLAAAATLSATFHLADRDCLIR</sequence>
<evidence type="ECO:0000313" key="1">
    <source>
        <dbReference type="EMBL" id="KAI9637340.1"/>
    </source>
</evidence>